<dbReference type="EMBL" id="JAFNEN010001567">
    <property type="protein sequence ID" value="KAG8173651.1"/>
    <property type="molecule type" value="Genomic_DNA"/>
</dbReference>
<dbReference type="AlphaFoldDB" id="A0AAV6TPW2"/>
<proteinExistence type="predicted"/>
<reference evidence="1 2" key="1">
    <citation type="journal article" date="2022" name="Nat. Ecol. Evol.">
        <title>A masculinizing supergene underlies an exaggerated male reproductive morph in a spider.</title>
        <authorList>
            <person name="Hendrickx F."/>
            <person name="De Corte Z."/>
            <person name="Sonet G."/>
            <person name="Van Belleghem S.M."/>
            <person name="Kostlbacher S."/>
            <person name="Vangestel C."/>
        </authorList>
    </citation>
    <scope>NUCLEOTIDE SEQUENCE [LARGE SCALE GENOMIC DNA]</scope>
    <source>
        <strain evidence="1">W744_W776</strain>
    </source>
</reference>
<keyword evidence="2" id="KW-1185">Reference proteome</keyword>
<comment type="caution">
    <text evidence="1">The sequence shown here is derived from an EMBL/GenBank/DDBJ whole genome shotgun (WGS) entry which is preliminary data.</text>
</comment>
<dbReference type="Proteomes" id="UP000827092">
    <property type="component" value="Unassembled WGS sequence"/>
</dbReference>
<accession>A0AAV6TPW2</accession>
<gene>
    <name evidence="1" type="ORF">JTE90_002687</name>
</gene>
<evidence type="ECO:0000313" key="2">
    <source>
        <dbReference type="Proteomes" id="UP000827092"/>
    </source>
</evidence>
<name>A0AAV6TPW2_9ARAC</name>
<protein>
    <submittedName>
        <fullName evidence="1">Uncharacterized protein</fullName>
    </submittedName>
</protein>
<sequence>MWNSPAHRVLPESAEGARGCGGYVTECALSGGQVLHQDRLRQHVPGDCREGVVNERNALPDCIVYSKRCLELSRNEGLFNLPAGLRRPLYCHQVRRLRFEASDCEECRCPRLSGRTRKVYSGEGRHQEHFHCVRGY</sequence>
<evidence type="ECO:0000313" key="1">
    <source>
        <dbReference type="EMBL" id="KAG8173651.1"/>
    </source>
</evidence>
<organism evidence="1 2">
    <name type="scientific">Oedothorax gibbosus</name>
    <dbReference type="NCBI Taxonomy" id="931172"/>
    <lineage>
        <taxon>Eukaryota</taxon>
        <taxon>Metazoa</taxon>
        <taxon>Ecdysozoa</taxon>
        <taxon>Arthropoda</taxon>
        <taxon>Chelicerata</taxon>
        <taxon>Arachnida</taxon>
        <taxon>Araneae</taxon>
        <taxon>Araneomorphae</taxon>
        <taxon>Entelegynae</taxon>
        <taxon>Araneoidea</taxon>
        <taxon>Linyphiidae</taxon>
        <taxon>Erigoninae</taxon>
        <taxon>Oedothorax</taxon>
    </lineage>
</organism>